<dbReference type="EMBL" id="KZ825122">
    <property type="protein sequence ID" value="PYI20833.1"/>
    <property type="molecule type" value="Genomic_DNA"/>
</dbReference>
<dbReference type="Proteomes" id="UP000249829">
    <property type="component" value="Unassembled WGS sequence"/>
</dbReference>
<evidence type="ECO:0000313" key="1">
    <source>
        <dbReference type="EMBL" id="PYI20833.1"/>
    </source>
</evidence>
<keyword evidence="2" id="KW-1185">Reference proteome</keyword>
<name>A0A2V5HHN0_ASPV1</name>
<sequence>MRIEKYGRQPPPDRICRGQLWDDPRRVAGEAHTLNNAYLRPRLGCEASCCCRCCCCFALLCCSSLYSMLHMCCTHVSECCFAAGECYFLRGFNCFYFRRLFSLHSMISARFDGLPLRG</sequence>
<organism evidence="1 2">
    <name type="scientific">Aspergillus violaceofuscus (strain CBS 115571)</name>
    <dbReference type="NCBI Taxonomy" id="1450538"/>
    <lineage>
        <taxon>Eukaryota</taxon>
        <taxon>Fungi</taxon>
        <taxon>Dikarya</taxon>
        <taxon>Ascomycota</taxon>
        <taxon>Pezizomycotina</taxon>
        <taxon>Eurotiomycetes</taxon>
        <taxon>Eurotiomycetidae</taxon>
        <taxon>Eurotiales</taxon>
        <taxon>Aspergillaceae</taxon>
        <taxon>Aspergillus</taxon>
    </lineage>
</organism>
<protein>
    <submittedName>
        <fullName evidence="1">Uncharacterized protein</fullName>
    </submittedName>
</protein>
<proteinExistence type="predicted"/>
<evidence type="ECO:0000313" key="2">
    <source>
        <dbReference type="Proteomes" id="UP000249829"/>
    </source>
</evidence>
<reference evidence="1 2" key="1">
    <citation type="submission" date="2018-02" db="EMBL/GenBank/DDBJ databases">
        <title>The genomes of Aspergillus section Nigri reveals drivers in fungal speciation.</title>
        <authorList>
            <consortium name="DOE Joint Genome Institute"/>
            <person name="Vesth T.C."/>
            <person name="Nybo J."/>
            <person name="Theobald S."/>
            <person name="Brandl J."/>
            <person name="Frisvad J.C."/>
            <person name="Nielsen K.F."/>
            <person name="Lyhne E.K."/>
            <person name="Kogle M.E."/>
            <person name="Kuo A."/>
            <person name="Riley R."/>
            <person name="Clum A."/>
            <person name="Nolan M."/>
            <person name="Lipzen A."/>
            <person name="Salamov A."/>
            <person name="Henrissat B."/>
            <person name="Wiebenga A."/>
            <person name="De vries R.P."/>
            <person name="Grigoriev I.V."/>
            <person name="Mortensen U.H."/>
            <person name="Andersen M.R."/>
            <person name="Baker S.E."/>
        </authorList>
    </citation>
    <scope>NUCLEOTIDE SEQUENCE [LARGE SCALE GENOMIC DNA]</scope>
    <source>
        <strain evidence="1 2">CBS 115571</strain>
    </source>
</reference>
<gene>
    <name evidence="1" type="ORF">BO99DRAFT_102804</name>
</gene>
<accession>A0A2V5HHN0</accession>
<dbReference type="AlphaFoldDB" id="A0A2V5HHN0"/>